<dbReference type="Gene3D" id="3.40.50.300">
    <property type="entry name" value="P-loop containing nucleotide triphosphate hydrolases"/>
    <property type="match status" value="1"/>
</dbReference>
<organism evidence="2">
    <name type="scientific">Fern benyvirus</name>
    <dbReference type="NCBI Taxonomy" id="2933169"/>
    <lineage>
        <taxon>Viruses</taxon>
        <taxon>Riboviria</taxon>
        <taxon>Orthornavirae</taxon>
        <taxon>Kitrinoviricota</taxon>
        <taxon>Alsuviricetes</taxon>
        <taxon>Hepelivirales</taxon>
        <taxon>Benyviridae</taxon>
    </lineage>
</organism>
<dbReference type="SUPFAM" id="SSF52540">
    <property type="entry name" value="P-loop containing nucleoside triphosphate hydrolases"/>
    <property type="match status" value="1"/>
</dbReference>
<proteinExistence type="predicted"/>
<accession>A0A9C7LLU1</accession>
<feature type="domain" description="(+)RNA virus helicase C-terminal" evidence="1">
    <location>
        <begin position="100"/>
        <end position="324"/>
    </location>
</feature>
<sequence>MESVQSADMSEWAANHPGAFYANVERLVKSKGFTWTGKRPLPTVFQDLTEVVDGNLVGDLEEVALSIQNEQVAEHWAGVLEWVKARCHDIKPEWKCYSGIVSGPPGCGKSSLVKELLASGDNLLLLVPFQRMVTVDYQGLDNVMTLVDFILRPVTLLKYHAVLVDEYTLVNMALLFCVLAVEGINNLVCFGDSGQASVQGYGEAKFYKLPVLATSSTTHRLSTEGLKLYNLAMGTNLTTTSSNVGGVDFMPLEGACIPDDYAVLCATNQGLKMLEEEGIEARCCLDVQGCTFDNVAVVVLDSEVNDVKKRCVRSVLLSRQLGHVLLVCESATTACMLQDSTVLEQYPRPGYTTQNVEPARSFWSKWFGSGVREDNFQ</sequence>
<gene>
    <name evidence="2" type="primary">triple gene block protein 1</name>
</gene>
<dbReference type="GO" id="GO:0005524">
    <property type="term" value="F:ATP binding"/>
    <property type="evidence" value="ECO:0007669"/>
    <property type="project" value="InterPro"/>
</dbReference>
<name>A0A9C7LLU1_9VIRU</name>
<evidence type="ECO:0000259" key="1">
    <source>
        <dbReference type="Pfam" id="PF01443"/>
    </source>
</evidence>
<dbReference type="InterPro" id="IPR027351">
    <property type="entry name" value="(+)RNA_virus_helicase_core_dom"/>
</dbReference>
<protein>
    <submittedName>
        <fullName evidence="2">Triple gene block protein 1</fullName>
    </submittedName>
</protein>
<dbReference type="EMBL" id="OX380448">
    <property type="protein sequence ID" value="CAI5383955.1"/>
    <property type="molecule type" value="Genomic_RNA"/>
</dbReference>
<evidence type="ECO:0000313" key="2">
    <source>
        <dbReference type="EMBL" id="CAI5383955.1"/>
    </source>
</evidence>
<dbReference type="Pfam" id="PF01443">
    <property type="entry name" value="Viral_helicase1"/>
    <property type="match status" value="1"/>
</dbReference>
<reference evidence="2" key="1">
    <citation type="submission" date="2022-11" db="EMBL/GenBank/DDBJ databases">
        <authorList>
            <person name="Mifsud CO J."/>
            <person name="Holmes C E."/>
            <person name="Gallagher V R."/>
            <person name="Geoghegan L J."/>
        </authorList>
    </citation>
    <scope>NUCLEOTIDE SEQUENCE</scope>
</reference>
<dbReference type="InterPro" id="IPR027417">
    <property type="entry name" value="P-loop_NTPase"/>
</dbReference>